<dbReference type="RefSeq" id="XP_015233307.1">
    <property type="nucleotide sequence ID" value="XM_015377821.1"/>
</dbReference>
<dbReference type="CTD" id="255104"/>
<dbReference type="STRING" id="28743.ENSCVAP00000020134"/>
<feature type="transmembrane region" description="Helical" evidence="7">
    <location>
        <begin position="337"/>
        <end position="360"/>
    </location>
</feature>
<dbReference type="KEGG" id="cvg:107086705"/>
<keyword evidence="5 7" id="KW-0472">Membrane</keyword>
<proteinExistence type="inferred from homology"/>
<reference evidence="8" key="1">
    <citation type="submission" date="2025-08" db="UniProtKB">
        <authorList>
            <consortium name="Ensembl"/>
        </authorList>
    </citation>
    <scope>IDENTIFICATION</scope>
</reference>
<evidence type="ECO:0000313" key="9">
    <source>
        <dbReference type="Proteomes" id="UP000265020"/>
    </source>
</evidence>
<evidence type="ECO:0000256" key="1">
    <source>
        <dbReference type="ARBA" id="ARBA00004141"/>
    </source>
</evidence>
<feature type="region of interest" description="Disordered" evidence="6">
    <location>
        <begin position="541"/>
        <end position="643"/>
    </location>
</feature>
<evidence type="ECO:0000313" key="8">
    <source>
        <dbReference type="Ensembl" id="ENSCVAP00000020134.1"/>
    </source>
</evidence>
<dbReference type="InterPro" id="IPR029058">
    <property type="entry name" value="AB_hydrolase_fold"/>
</dbReference>
<dbReference type="Proteomes" id="UP000265020">
    <property type="component" value="Unassembled WGS sequence"/>
</dbReference>
<feature type="region of interest" description="Disordered" evidence="6">
    <location>
        <begin position="1"/>
        <end position="22"/>
    </location>
</feature>
<name>A0A3Q2DMY6_CYPVA</name>
<keyword evidence="3 7" id="KW-0812">Transmembrane</keyword>
<feature type="compositionally biased region" description="Basic and acidic residues" evidence="6">
    <location>
        <begin position="552"/>
        <end position="565"/>
    </location>
</feature>
<protein>
    <submittedName>
        <fullName evidence="8">Transmembrane and coiled-coil domains 4</fullName>
    </submittedName>
</protein>
<dbReference type="GO" id="GO:0016020">
    <property type="term" value="C:membrane"/>
    <property type="evidence" value="ECO:0007669"/>
    <property type="project" value="UniProtKB-SubCell"/>
</dbReference>
<accession>A0A3Q2DMY6</accession>
<evidence type="ECO:0000256" key="5">
    <source>
        <dbReference type="ARBA" id="ARBA00023136"/>
    </source>
</evidence>
<comment type="similarity">
    <text evidence="2">Belongs to the TMCO4 family.</text>
</comment>
<dbReference type="GeneTree" id="ENSGT00390000001400"/>
<feature type="transmembrane region" description="Helical" evidence="7">
    <location>
        <begin position="184"/>
        <end position="210"/>
    </location>
</feature>
<feature type="compositionally biased region" description="Polar residues" evidence="6">
    <location>
        <begin position="589"/>
        <end position="617"/>
    </location>
</feature>
<comment type="subcellular location">
    <subcellularLocation>
        <location evidence="1">Membrane</location>
        <topology evidence="1">Multi-pass membrane protein</topology>
    </subcellularLocation>
</comment>
<evidence type="ECO:0000256" key="3">
    <source>
        <dbReference type="ARBA" id="ARBA00022692"/>
    </source>
</evidence>
<feature type="transmembrane region" description="Helical" evidence="7">
    <location>
        <begin position="216"/>
        <end position="242"/>
    </location>
</feature>
<dbReference type="InterPro" id="IPR007941">
    <property type="entry name" value="DUF726"/>
</dbReference>
<evidence type="ECO:0000256" key="7">
    <source>
        <dbReference type="SAM" id="Phobius"/>
    </source>
</evidence>
<evidence type="ECO:0000256" key="6">
    <source>
        <dbReference type="SAM" id="MobiDB-lite"/>
    </source>
</evidence>
<organism evidence="8 9">
    <name type="scientific">Cyprinodon variegatus</name>
    <name type="common">Sheepshead minnow</name>
    <dbReference type="NCBI Taxonomy" id="28743"/>
    <lineage>
        <taxon>Eukaryota</taxon>
        <taxon>Metazoa</taxon>
        <taxon>Chordata</taxon>
        <taxon>Craniata</taxon>
        <taxon>Vertebrata</taxon>
        <taxon>Euteleostomi</taxon>
        <taxon>Actinopterygii</taxon>
        <taxon>Neopterygii</taxon>
        <taxon>Teleostei</taxon>
        <taxon>Neoteleostei</taxon>
        <taxon>Acanthomorphata</taxon>
        <taxon>Ovalentaria</taxon>
        <taxon>Atherinomorphae</taxon>
        <taxon>Cyprinodontiformes</taxon>
        <taxon>Cyprinodontidae</taxon>
        <taxon>Cyprinodon</taxon>
    </lineage>
</organism>
<dbReference type="AlphaFoldDB" id="A0A3Q2DMY6"/>
<dbReference type="Pfam" id="PF05277">
    <property type="entry name" value="DUF726"/>
    <property type="match status" value="1"/>
</dbReference>
<evidence type="ECO:0000256" key="4">
    <source>
        <dbReference type="ARBA" id="ARBA00022989"/>
    </source>
</evidence>
<reference evidence="8" key="2">
    <citation type="submission" date="2025-09" db="UniProtKB">
        <authorList>
            <consortium name="Ensembl"/>
        </authorList>
    </citation>
    <scope>IDENTIFICATION</scope>
</reference>
<dbReference type="Ensembl" id="ENSCVAT00000015120.1">
    <property type="protein sequence ID" value="ENSCVAP00000020134.1"/>
    <property type="gene ID" value="ENSCVAG00000001322.1"/>
</dbReference>
<keyword evidence="4 7" id="KW-1133">Transmembrane helix</keyword>
<dbReference type="OMA" id="AGLYSYC"/>
<dbReference type="SUPFAM" id="SSF53474">
    <property type="entry name" value="alpha/beta-Hydrolases"/>
    <property type="match status" value="1"/>
</dbReference>
<evidence type="ECO:0000256" key="2">
    <source>
        <dbReference type="ARBA" id="ARBA00009824"/>
    </source>
</evidence>
<dbReference type="Gene3D" id="3.40.50.1820">
    <property type="entry name" value="alpha/beta hydrolase"/>
    <property type="match status" value="1"/>
</dbReference>
<feature type="compositionally biased region" description="Acidic residues" evidence="6">
    <location>
        <begin position="566"/>
        <end position="578"/>
    </location>
</feature>
<dbReference type="PANTHER" id="PTHR17920:SF3">
    <property type="entry name" value="TRANSMEMBRANE AND COILED-COIL DOMAIN-CONTAINING PROTEIN 4"/>
    <property type="match status" value="1"/>
</dbReference>
<sequence>MEEKQSKTHSDFSPGKEDHGPEDIISRQLSEQSRFAFAALCSVSLGQLFAGSENRVFREQYLQSLVQWLDLDESVMPVMGAFLSGLGFEGIDTFLSILQADPLVAAGATPIIQDLVSLSVKDGQYDARSRVLIRHVSCLLRVSPQQLEEFEETLGERLREAVEESEEESSRRRRRERGRKLRRYLLIGLATVGGGTVIGVTGGLAAPLVAAGAGAVLGAGGAAALGSTAGIAIMASLFGAAGAGLTGYKMNKCVGAIEEFEFRPMSSGKHLHLTIAVTGWLCSGKYNSFQAPWCSLGDCGDQYCLVWESRFLRDLGSAMTSLLDGLVSMMAQEALKYTVLSGIVTALTWPASLLAAASVIDNPWCVCLNRSAEVGKHLAQVLRSRQQGKRPVSLIGFSLGARVIYYCLQELASDKGSEGMVEDVVLLGAPVDGSEKSWEKMVKVVAGKIVNGYCRGDWLLGFLYRSSAAQLSVAGLQPINIQDRRIINVDLSSVVKGHLDYMRQMDTILVAVGVPTKEVPGASFVLPQTVKAAQTVVDDVEQQASATQNPSEEDRSCSEEGRDWSEVAETEETEDGWDIPDITDLLDSLNETESDNQNSIPNNSPPKNQETTKNNGLTEADQDEEHISWSWDDAQWTTERSHK</sequence>
<dbReference type="OrthoDB" id="277931at2759"/>
<dbReference type="PANTHER" id="PTHR17920">
    <property type="entry name" value="TRANSMEMBRANE AND COILED-COIL DOMAIN-CONTAINING PROTEIN 4 TMCO4"/>
    <property type="match status" value="1"/>
</dbReference>
<dbReference type="GeneID" id="107086705"/>
<keyword evidence="9" id="KW-1185">Reference proteome</keyword>